<dbReference type="EMBL" id="CADCVX010000269">
    <property type="protein sequence ID" value="CAA9506426.1"/>
    <property type="molecule type" value="Genomic_DNA"/>
</dbReference>
<name>A0A6J4SVG3_9SPHN</name>
<feature type="non-terminal residue" evidence="2">
    <location>
        <position position="73"/>
    </location>
</feature>
<proteinExistence type="predicted"/>
<reference evidence="2" key="1">
    <citation type="submission" date="2020-02" db="EMBL/GenBank/DDBJ databases">
        <authorList>
            <person name="Meier V. D."/>
        </authorList>
    </citation>
    <scope>NUCLEOTIDE SEQUENCE</scope>
    <source>
        <strain evidence="2">AVDCRST_MAG91</strain>
    </source>
</reference>
<dbReference type="AlphaFoldDB" id="A0A6J4SVG3"/>
<gene>
    <name evidence="2" type="ORF">AVDCRST_MAG91-1338</name>
</gene>
<evidence type="ECO:0000256" key="1">
    <source>
        <dbReference type="SAM" id="MobiDB-lite"/>
    </source>
</evidence>
<feature type="region of interest" description="Disordered" evidence="1">
    <location>
        <begin position="14"/>
        <end position="35"/>
    </location>
</feature>
<sequence>ALVREVEAAEVLAAHDGRNPPHPLGPECGGQRGGGARRQLVGVERRGRAAFLERHHGHLVVGHPRRDRLAARD</sequence>
<evidence type="ECO:0000313" key="2">
    <source>
        <dbReference type="EMBL" id="CAA9506426.1"/>
    </source>
</evidence>
<protein>
    <submittedName>
        <fullName evidence="2">Uncharacterized protein</fullName>
    </submittedName>
</protein>
<organism evidence="2">
    <name type="scientific">uncultured Sphingomonadaceae bacterium</name>
    <dbReference type="NCBI Taxonomy" id="169976"/>
    <lineage>
        <taxon>Bacteria</taxon>
        <taxon>Pseudomonadati</taxon>
        <taxon>Pseudomonadota</taxon>
        <taxon>Alphaproteobacteria</taxon>
        <taxon>Sphingomonadales</taxon>
        <taxon>Sphingomonadaceae</taxon>
        <taxon>environmental samples</taxon>
    </lineage>
</organism>
<accession>A0A6J4SVG3</accession>
<feature type="non-terminal residue" evidence="2">
    <location>
        <position position="1"/>
    </location>
</feature>